<dbReference type="InterPro" id="IPR049080">
    <property type="entry name" value="MOV-10-like_beta-barrel"/>
</dbReference>
<dbReference type="SMART" id="SM00382">
    <property type="entry name" value="AAA"/>
    <property type="match status" value="1"/>
</dbReference>
<name>A0ABR4N420_9FUNG</name>
<feature type="domain" description="C3H1-type" evidence="16">
    <location>
        <begin position="16"/>
        <end position="39"/>
    </location>
</feature>
<dbReference type="InterPro" id="IPR041677">
    <property type="entry name" value="DNA2/NAM7_AAA_11"/>
</dbReference>
<evidence type="ECO:0000313" key="18">
    <source>
        <dbReference type="Proteomes" id="UP001527925"/>
    </source>
</evidence>
<dbReference type="InterPro" id="IPR000571">
    <property type="entry name" value="Znf_CCCH"/>
</dbReference>
<keyword evidence="7 14" id="KW-0863">Zinc-finger</keyword>
<dbReference type="InterPro" id="IPR003593">
    <property type="entry name" value="AAA+_ATPase"/>
</dbReference>
<dbReference type="CDD" id="cd18808">
    <property type="entry name" value="SF1_C_Upf1"/>
    <property type="match status" value="1"/>
</dbReference>
<evidence type="ECO:0000313" key="17">
    <source>
        <dbReference type="EMBL" id="KAL2914223.1"/>
    </source>
</evidence>
<dbReference type="InterPro" id="IPR036388">
    <property type="entry name" value="WH-like_DNA-bd_sf"/>
</dbReference>
<dbReference type="SUPFAM" id="SSF46785">
    <property type="entry name" value="Winged helix' DNA-binding domain"/>
    <property type="match status" value="1"/>
</dbReference>
<keyword evidence="6" id="KW-0547">Nucleotide-binding</keyword>
<gene>
    <name evidence="17" type="ORF">HK105_206320</name>
</gene>
<sequence>MPKNQRPTAETLHLFPCKFIAQNKRCPKGGACAFSHVVLPCTTSNIFCTSQRSLAAHNRSFKHKDAVAKQNEMRRRVEQTAAAGRGSRTGGPSTSTGSAVAAGAVQVLSCAVCLLTFASTKTQTFHFSTFEHKRKERVAGFVSVEKDCQSAKHGIELPTAEEFDAGFVELRSGAVGAASRVFTTTVAIANTNTSGPPVDVLQPLINNMTPTWCPDGQFPGSVASGNHLEIKFRFSPSHVGYANVRIDFRFRARGTDFQISRTFKAFIGDKQLYELSRASQPYVRRTKAAWVKELGFFNVPNDMRACVHKRENDKVMRTEDDFERLFIPKEKVLYAPGGYLKFFSSLLWAEEIQMDIDIKEYSLAGTTMQRLPSGLYALRVEGLAENRPSVVRDDTVLVRKAGSQTAFCFQGRAATVTLDEVHLAFDRKFDQTFVQGMTFDVEFSYGRIPVRRMHSAVSTPMRIISNFDLDFDKINVAKMAAESADKLAQARGFKFHPFNRLVADNEEQNRAVSIITLGLHAPFPFLLFGPPGTGKTVTLVESIKQIFSRDRNSRILVCAPSNSAADLLLERLATTVGRADMFRLNALERSQPSSFTRLDEFSCKPTSGRSAYTIPPLDRLLRFRIIVSTCCAAASLAGVGVPGDHFSHIFVDEAGQALEPEIMIALNTFAQPATANVVLAGDHKQLGPILHSRLAKHFGLGVSLLERLMGYIAPHDIAYPDRVRKRHHPRLRVSDVGAQRDEYAAAVSVLSVKLLNNFRSHGDILHVPNGMFYGGELRECADRLVTCQYLSWPELPNSETPLLFHHVDGKDEREGSSPSWFNVAEIQIVSGLVQQLRDSRHGFKPITNDDIGIISPYNRQCMKLRKVLAAKGFERVNVGNVEVFQGQERKVIISTVRSNPDHLSHDARFNLGFLSDPKRFNVAVTRAKALLIVVGNAHILVKDPSWRAWIRHALKLGACKNLPQSIRDDLEDEAAAADKGEDDEFEILANESEDAEDIGANHEADWRIYDSRLGRFVRLCPRFVDMGPPTLSQAEQTLLVTLRKFPKGTNHQALLDHLQTWTGTDIVEGLNSLSSKHFVDFLESSTQGVIFRARDAEEATKWDLLDRNAACPHRALTLNRESRRTGSMNEQERIVYQFIKASSNKGTWVKDIKVKSGLHGLAVAQAIKSLEKKSLIKAVKSVKTPTKKVYMLAEIEPSAELTGGAWYTDQELDVEFIDQLSNQLFKYIGAKSIPPDPQFIYPSSHPFPTCADLHRWISKSGITTVELSRADVQSLLDRLVFDSKIEQIPIGGTTVGGMDGGSRSSGGPFGALTRGPRALIRMRGAESSDAAPSAPGPAQIPAIRMAKPDMLHTDQCLLCGDWMARKTMWNHRSHLKCLDKFKMTPRVLEHWRTVYASEPTMIKKLEKYFVMRMKKTGYTGSTAKPDNHMLLPLDAQDLSSANIS</sequence>
<dbReference type="PROSITE" id="PS50103">
    <property type="entry name" value="ZF_C3H1"/>
    <property type="match status" value="1"/>
</dbReference>
<dbReference type="Gene3D" id="3.40.50.300">
    <property type="entry name" value="P-loop containing nucleotide triphosphate hydrolases"/>
    <property type="match status" value="2"/>
</dbReference>
<organism evidence="17 18">
    <name type="scientific">Polyrhizophydium stewartii</name>
    <dbReference type="NCBI Taxonomy" id="2732419"/>
    <lineage>
        <taxon>Eukaryota</taxon>
        <taxon>Fungi</taxon>
        <taxon>Fungi incertae sedis</taxon>
        <taxon>Chytridiomycota</taxon>
        <taxon>Chytridiomycota incertae sedis</taxon>
        <taxon>Chytridiomycetes</taxon>
        <taxon>Rhizophydiales</taxon>
        <taxon>Rhizophydiales incertae sedis</taxon>
        <taxon>Polyrhizophydium</taxon>
    </lineage>
</organism>
<dbReference type="InterPro" id="IPR047187">
    <property type="entry name" value="SF1_C_Upf1"/>
</dbReference>
<evidence type="ECO:0000256" key="7">
    <source>
        <dbReference type="ARBA" id="ARBA00022771"/>
    </source>
</evidence>
<feature type="compositionally biased region" description="Basic and acidic residues" evidence="15">
    <location>
        <begin position="65"/>
        <end position="78"/>
    </location>
</feature>
<evidence type="ECO:0000256" key="3">
    <source>
        <dbReference type="ARBA" id="ARBA00012552"/>
    </source>
</evidence>
<dbReference type="InterPro" id="IPR041679">
    <property type="entry name" value="DNA2/NAM7-like_C"/>
</dbReference>
<feature type="region of interest" description="Disordered" evidence="15">
    <location>
        <begin position="65"/>
        <end position="96"/>
    </location>
</feature>
<dbReference type="InterPro" id="IPR026122">
    <property type="entry name" value="MOV-10/SDE3_DEXXQ/H-box"/>
</dbReference>
<comment type="subcellular location">
    <subcellularLocation>
        <location evidence="1">Cytoplasm</location>
    </subcellularLocation>
</comment>
<keyword evidence="4" id="KW-0963">Cytoplasm</keyword>
<dbReference type="InterPro" id="IPR036855">
    <property type="entry name" value="Znf_CCCH_sf"/>
</dbReference>
<dbReference type="Pfam" id="PF21634">
    <property type="entry name" value="MOV-10_beta-barrel"/>
    <property type="match status" value="1"/>
</dbReference>
<comment type="similarity">
    <text evidence="2">Belongs to the DNA2/NAM7 helicase family. SDE3 subfamily.</text>
</comment>
<evidence type="ECO:0000256" key="13">
    <source>
        <dbReference type="ARBA" id="ARBA00047984"/>
    </source>
</evidence>
<dbReference type="EC" id="3.6.4.13" evidence="3"/>
<keyword evidence="9" id="KW-0347">Helicase</keyword>
<comment type="caution">
    <text evidence="17">The sequence shown here is derived from an EMBL/GenBank/DDBJ whole genome shotgun (WGS) entry which is preliminary data.</text>
</comment>
<dbReference type="Pfam" id="PF13086">
    <property type="entry name" value="AAA_11"/>
    <property type="match status" value="2"/>
</dbReference>
<evidence type="ECO:0000259" key="16">
    <source>
        <dbReference type="PROSITE" id="PS50103"/>
    </source>
</evidence>
<evidence type="ECO:0000256" key="1">
    <source>
        <dbReference type="ARBA" id="ARBA00004496"/>
    </source>
</evidence>
<evidence type="ECO:0000256" key="15">
    <source>
        <dbReference type="SAM" id="MobiDB-lite"/>
    </source>
</evidence>
<dbReference type="CDD" id="cd18038">
    <property type="entry name" value="DEXXQc_Helz-like"/>
    <property type="match status" value="1"/>
</dbReference>
<evidence type="ECO:0000256" key="12">
    <source>
        <dbReference type="ARBA" id="ARBA00023158"/>
    </source>
</evidence>
<dbReference type="InterPro" id="IPR007832">
    <property type="entry name" value="RNA_pol_Rpc34"/>
</dbReference>
<dbReference type="InterPro" id="IPR027417">
    <property type="entry name" value="P-loop_NTPase"/>
</dbReference>
<accession>A0ABR4N420</accession>
<reference evidence="17 18" key="1">
    <citation type="submission" date="2023-09" db="EMBL/GenBank/DDBJ databases">
        <title>Pangenome analysis of Batrachochytrium dendrobatidis and related Chytrids.</title>
        <authorList>
            <person name="Yacoub M.N."/>
            <person name="Stajich J.E."/>
            <person name="James T.Y."/>
        </authorList>
    </citation>
    <scope>NUCLEOTIDE SEQUENCE [LARGE SCALE GENOMIC DNA]</scope>
    <source>
        <strain evidence="17 18">JEL0888</strain>
    </source>
</reference>
<feature type="zinc finger region" description="C3H1-type" evidence="14">
    <location>
        <begin position="16"/>
        <end position="39"/>
    </location>
</feature>
<evidence type="ECO:0000256" key="14">
    <source>
        <dbReference type="PROSITE-ProRule" id="PRU00723"/>
    </source>
</evidence>
<evidence type="ECO:0000256" key="10">
    <source>
        <dbReference type="ARBA" id="ARBA00022833"/>
    </source>
</evidence>
<dbReference type="SUPFAM" id="SSF52540">
    <property type="entry name" value="P-loop containing nucleoside triphosphate hydrolases"/>
    <property type="match status" value="1"/>
</dbReference>
<dbReference type="Proteomes" id="UP001527925">
    <property type="component" value="Unassembled WGS sequence"/>
</dbReference>
<evidence type="ECO:0000256" key="5">
    <source>
        <dbReference type="ARBA" id="ARBA00022723"/>
    </source>
</evidence>
<comment type="catalytic activity">
    <reaction evidence="13">
        <text>ATP + H2O = ADP + phosphate + H(+)</text>
        <dbReference type="Rhea" id="RHEA:13065"/>
        <dbReference type="ChEBI" id="CHEBI:15377"/>
        <dbReference type="ChEBI" id="CHEBI:15378"/>
        <dbReference type="ChEBI" id="CHEBI:30616"/>
        <dbReference type="ChEBI" id="CHEBI:43474"/>
        <dbReference type="ChEBI" id="CHEBI:456216"/>
        <dbReference type="EC" id="3.6.4.13"/>
    </reaction>
</comment>
<dbReference type="Pfam" id="PF05158">
    <property type="entry name" value="RNA_pol_Rpc34"/>
    <property type="match status" value="1"/>
</dbReference>
<evidence type="ECO:0000256" key="2">
    <source>
        <dbReference type="ARBA" id="ARBA00005601"/>
    </source>
</evidence>
<dbReference type="Pfam" id="PF13087">
    <property type="entry name" value="AAA_12"/>
    <property type="match status" value="1"/>
</dbReference>
<evidence type="ECO:0000256" key="11">
    <source>
        <dbReference type="ARBA" id="ARBA00022840"/>
    </source>
</evidence>
<keyword evidence="5 14" id="KW-0479">Metal-binding</keyword>
<evidence type="ECO:0000256" key="8">
    <source>
        <dbReference type="ARBA" id="ARBA00022801"/>
    </source>
</evidence>
<keyword evidence="8" id="KW-0378">Hydrolase</keyword>
<dbReference type="Gene3D" id="1.10.10.10">
    <property type="entry name" value="Winged helix-like DNA-binding domain superfamily/Winged helix DNA-binding domain"/>
    <property type="match status" value="2"/>
</dbReference>
<evidence type="ECO:0000256" key="6">
    <source>
        <dbReference type="ARBA" id="ARBA00022741"/>
    </source>
</evidence>
<dbReference type="SUPFAM" id="SSF90229">
    <property type="entry name" value="CCCH zinc finger"/>
    <property type="match status" value="1"/>
</dbReference>
<dbReference type="PANTHER" id="PTHR45418:SF1">
    <property type="entry name" value="CANCER_TESTIS ANTIGEN 55"/>
    <property type="match status" value="1"/>
</dbReference>
<protein>
    <recommendedName>
        <fullName evidence="3">RNA helicase</fullName>
        <ecNumber evidence="3">3.6.4.13</ecNumber>
    </recommendedName>
</protein>
<dbReference type="PANTHER" id="PTHR45418">
    <property type="entry name" value="CANCER/TESTIS ANTIGEN 55"/>
    <property type="match status" value="1"/>
</dbReference>
<keyword evidence="10 14" id="KW-0862">Zinc</keyword>
<keyword evidence="18" id="KW-1185">Reference proteome</keyword>
<keyword evidence="11" id="KW-0067">ATP-binding</keyword>
<proteinExistence type="inferred from homology"/>
<evidence type="ECO:0000256" key="9">
    <source>
        <dbReference type="ARBA" id="ARBA00022806"/>
    </source>
</evidence>
<dbReference type="InterPro" id="IPR036390">
    <property type="entry name" value="WH_DNA-bd_sf"/>
</dbReference>
<keyword evidence="12" id="KW-0943">RNA-mediated gene silencing</keyword>
<feature type="compositionally biased region" description="Low complexity" evidence="15">
    <location>
        <begin position="80"/>
        <end position="96"/>
    </location>
</feature>
<evidence type="ECO:0000256" key="4">
    <source>
        <dbReference type="ARBA" id="ARBA00022490"/>
    </source>
</evidence>
<dbReference type="EMBL" id="JADGIZ020000036">
    <property type="protein sequence ID" value="KAL2914223.1"/>
    <property type="molecule type" value="Genomic_DNA"/>
</dbReference>